<dbReference type="GeneID" id="65535553"/>
<dbReference type="PANTHER" id="PTHR43406">
    <property type="entry name" value="TRYPTOPHAN SYNTHASE, ALPHA CHAIN"/>
    <property type="match status" value="1"/>
</dbReference>
<evidence type="ECO:0000256" key="8">
    <source>
        <dbReference type="HAMAP-Rule" id="MF_00131"/>
    </source>
</evidence>
<dbReference type="CDD" id="cd04724">
    <property type="entry name" value="Tryptophan_synthase_alpha"/>
    <property type="match status" value="1"/>
</dbReference>
<comment type="pathway">
    <text evidence="1 8">Amino-acid biosynthesis; L-tryptophan biosynthesis; L-tryptophan from chorismate: step 5/5.</text>
</comment>
<comment type="function">
    <text evidence="8">The alpha subunit is responsible for the aldol cleavage of indoleglycerol phosphate to indole and glyceraldehyde 3-phosphate.</text>
</comment>
<name>A0A1B1S700_9BACT</name>
<dbReference type="AlphaFoldDB" id="A0A1B1S700"/>
<dbReference type="PANTHER" id="PTHR43406:SF1">
    <property type="entry name" value="TRYPTOPHAN SYNTHASE ALPHA CHAIN, CHLOROPLASTIC"/>
    <property type="match status" value="1"/>
</dbReference>
<dbReference type="InterPro" id="IPR013785">
    <property type="entry name" value="Aldolase_TIM"/>
</dbReference>
<evidence type="ECO:0000313" key="10">
    <source>
        <dbReference type="EMBL" id="ANU62575.1"/>
    </source>
</evidence>
<comment type="similarity">
    <text evidence="8 9">Belongs to the TrpA family.</text>
</comment>
<dbReference type="Pfam" id="PF00290">
    <property type="entry name" value="Trp_syntA"/>
    <property type="match status" value="1"/>
</dbReference>
<keyword evidence="3 8" id="KW-0028">Amino-acid biosynthesis</keyword>
<evidence type="ECO:0000256" key="2">
    <source>
        <dbReference type="ARBA" id="ARBA00011270"/>
    </source>
</evidence>
<dbReference type="RefSeq" id="WP_068959967.1">
    <property type="nucleotide sequence ID" value="NZ_CAJTAP010000025.1"/>
</dbReference>
<protein>
    <recommendedName>
        <fullName evidence="8">Tryptophan synthase alpha chain</fullName>
        <ecNumber evidence="8">4.2.1.20</ecNumber>
    </recommendedName>
</protein>
<organism evidence="10 11">
    <name type="scientific">Muribaculum intestinale</name>
    <dbReference type="NCBI Taxonomy" id="1796646"/>
    <lineage>
        <taxon>Bacteria</taxon>
        <taxon>Pseudomonadati</taxon>
        <taxon>Bacteroidota</taxon>
        <taxon>Bacteroidia</taxon>
        <taxon>Bacteroidales</taxon>
        <taxon>Muribaculaceae</taxon>
        <taxon>Muribaculum</taxon>
    </lineage>
</organism>
<evidence type="ECO:0000256" key="3">
    <source>
        <dbReference type="ARBA" id="ARBA00022605"/>
    </source>
</evidence>
<dbReference type="EMBL" id="CP015402">
    <property type="protein sequence ID" value="ANU62575.1"/>
    <property type="molecule type" value="Genomic_DNA"/>
</dbReference>
<dbReference type="GO" id="GO:0004834">
    <property type="term" value="F:tryptophan synthase activity"/>
    <property type="evidence" value="ECO:0007669"/>
    <property type="project" value="UniProtKB-UniRule"/>
</dbReference>
<evidence type="ECO:0000256" key="4">
    <source>
        <dbReference type="ARBA" id="ARBA00022822"/>
    </source>
</evidence>
<evidence type="ECO:0000313" key="11">
    <source>
        <dbReference type="Proteomes" id="UP000186351"/>
    </source>
</evidence>
<dbReference type="Gene3D" id="3.20.20.70">
    <property type="entry name" value="Aldolase class I"/>
    <property type="match status" value="1"/>
</dbReference>
<dbReference type="UniPathway" id="UPA00035">
    <property type="reaction ID" value="UER00044"/>
</dbReference>
<dbReference type="InterPro" id="IPR011060">
    <property type="entry name" value="RibuloseP-bd_barrel"/>
</dbReference>
<dbReference type="SUPFAM" id="SSF51366">
    <property type="entry name" value="Ribulose-phoshate binding barrel"/>
    <property type="match status" value="1"/>
</dbReference>
<accession>A0A1Z2XER5</accession>
<accession>A0A1B1S700</accession>
<gene>
    <name evidence="8" type="primary">trpA</name>
    <name evidence="10" type="ORF">A4V02_01705</name>
</gene>
<sequence>MNRITRLFGKNKRDILSVFTTAGYPRLESTGETLAALSDAGIDMVEVGVPFSDPMADGPVIQESSAVALREGMTLPTLLRQVKEVRPRLRDDMPLVLMGYLNPMICYGIERLFSDCKDAGIDAIIVPDLPFDEYIDVFQTLCRQYDLPMIMLITPETEPERIRLIDRECDGFIYMVSSASTTGVRDGFDSTQERYFREISEMNLSHPRMIGFGISNQSTFRMACDYASGAIVGSLFIKYLASESSPRAAVERLLASLGR</sequence>
<dbReference type="EC" id="4.2.1.20" evidence="8"/>
<keyword evidence="5 8" id="KW-0057">Aromatic amino acid biosynthesis</keyword>
<reference evidence="11" key="1">
    <citation type="submission" date="2016-04" db="EMBL/GenBank/DDBJ databases">
        <title>Complete Genome Sequences of Twelve Strains of a Stable Defined Moderately Diverse Mouse Microbiota 2 (sDMDMm2).</title>
        <authorList>
            <person name="Uchimura Y."/>
            <person name="Wyss M."/>
            <person name="Brugiroux S."/>
            <person name="Limenitakis J.P."/>
            <person name="Stecher B."/>
            <person name="McCoy K.D."/>
            <person name="Macpherson A.J."/>
        </authorList>
    </citation>
    <scope>NUCLEOTIDE SEQUENCE [LARGE SCALE GENOMIC DNA]</scope>
    <source>
        <strain evidence="11">YL27</strain>
    </source>
</reference>
<feature type="active site" description="Proton acceptor" evidence="8">
    <location>
        <position position="46"/>
    </location>
</feature>
<dbReference type="InterPro" id="IPR018204">
    <property type="entry name" value="Trp_synthase_alpha_AS"/>
</dbReference>
<dbReference type="NCBIfam" id="TIGR00262">
    <property type="entry name" value="trpA"/>
    <property type="match status" value="1"/>
</dbReference>
<comment type="catalytic activity">
    <reaction evidence="7 8">
        <text>(1S,2R)-1-C-(indol-3-yl)glycerol 3-phosphate + L-serine = D-glyceraldehyde 3-phosphate + L-tryptophan + H2O</text>
        <dbReference type="Rhea" id="RHEA:10532"/>
        <dbReference type="ChEBI" id="CHEBI:15377"/>
        <dbReference type="ChEBI" id="CHEBI:33384"/>
        <dbReference type="ChEBI" id="CHEBI:57912"/>
        <dbReference type="ChEBI" id="CHEBI:58866"/>
        <dbReference type="ChEBI" id="CHEBI:59776"/>
        <dbReference type="EC" id="4.2.1.20"/>
    </reaction>
</comment>
<evidence type="ECO:0000256" key="9">
    <source>
        <dbReference type="RuleBase" id="RU003662"/>
    </source>
</evidence>
<dbReference type="KEGG" id="pary:A4V02_01705"/>
<keyword evidence="11" id="KW-1185">Reference proteome</keyword>
<dbReference type="PROSITE" id="PS00167">
    <property type="entry name" value="TRP_SYNTHASE_ALPHA"/>
    <property type="match status" value="1"/>
</dbReference>
<evidence type="ECO:0000256" key="1">
    <source>
        <dbReference type="ARBA" id="ARBA00004733"/>
    </source>
</evidence>
<dbReference type="OrthoDB" id="9804578at2"/>
<dbReference type="STRING" id="1796646.A4V02_01705"/>
<dbReference type="InterPro" id="IPR002028">
    <property type="entry name" value="Trp_synthase_suA"/>
</dbReference>
<dbReference type="GO" id="GO:0005829">
    <property type="term" value="C:cytosol"/>
    <property type="evidence" value="ECO:0007669"/>
    <property type="project" value="TreeGrafter"/>
</dbReference>
<evidence type="ECO:0000256" key="6">
    <source>
        <dbReference type="ARBA" id="ARBA00023239"/>
    </source>
</evidence>
<keyword evidence="4 8" id="KW-0822">Tryptophan biosynthesis</keyword>
<evidence type="ECO:0000256" key="5">
    <source>
        <dbReference type="ARBA" id="ARBA00023141"/>
    </source>
</evidence>
<evidence type="ECO:0000256" key="7">
    <source>
        <dbReference type="ARBA" id="ARBA00049047"/>
    </source>
</evidence>
<comment type="subunit">
    <text evidence="2 8">Tetramer of two alpha and two beta chains.</text>
</comment>
<dbReference type="HAMAP" id="MF_00131">
    <property type="entry name" value="Trp_synth_alpha"/>
    <property type="match status" value="1"/>
</dbReference>
<keyword evidence="6 8" id="KW-0456">Lyase</keyword>
<dbReference type="Proteomes" id="UP000186351">
    <property type="component" value="Chromosome"/>
</dbReference>
<proteinExistence type="inferred from homology"/>
<feature type="active site" description="Proton acceptor" evidence="8">
    <location>
        <position position="57"/>
    </location>
</feature>